<evidence type="ECO:0000313" key="11">
    <source>
        <dbReference type="Proteomes" id="UP000683360"/>
    </source>
</evidence>
<dbReference type="InterPro" id="IPR000276">
    <property type="entry name" value="GPCR_Rhodpsn"/>
</dbReference>
<proteinExistence type="predicted"/>
<feature type="transmembrane region" description="Helical" evidence="8">
    <location>
        <begin position="33"/>
        <end position="58"/>
    </location>
</feature>
<keyword evidence="11" id="KW-1185">Reference proteome</keyword>
<accession>A0A8S3VH97</accession>
<dbReference type="SUPFAM" id="SSF81321">
    <property type="entry name" value="Family A G protein-coupled receptor-like"/>
    <property type="match status" value="1"/>
</dbReference>
<gene>
    <name evidence="10" type="ORF">MEDL_64547</name>
</gene>
<evidence type="ECO:0000256" key="4">
    <source>
        <dbReference type="ARBA" id="ARBA00023040"/>
    </source>
</evidence>
<evidence type="ECO:0000259" key="9">
    <source>
        <dbReference type="PROSITE" id="PS50262"/>
    </source>
</evidence>
<name>A0A8S3VH97_MYTED</name>
<evidence type="ECO:0000313" key="10">
    <source>
        <dbReference type="EMBL" id="CAG2253014.1"/>
    </source>
</evidence>
<dbReference type="Pfam" id="PF00001">
    <property type="entry name" value="7tm_1"/>
    <property type="match status" value="1"/>
</dbReference>
<reference evidence="10" key="1">
    <citation type="submission" date="2021-03" db="EMBL/GenBank/DDBJ databases">
        <authorList>
            <person name="Bekaert M."/>
        </authorList>
    </citation>
    <scope>NUCLEOTIDE SEQUENCE</scope>
</reference>
<comment type="subcellular location">
    <subcellularLocation>
        <location evidence="1">Membrane</location>
        <topology evidence="1">Multi-pass membrane protein</topology>
    </subcellularLocation>
</comment>
<comment type="caution">
    <text evidence="10">The sequence shown here is derived from an EMBL/GenBank/DDBJ whole genome shotgun (WGS) entry which is preliminary data.</text>
</comment>
<dbReference type="AlphaFoldDB" id="A0A8S3VH97"/>
<evidence type="ECO:0000256" key="5">
    <source>
        <dbReference type="ARBA" id="ARBA00023136"/>
    </source>
</evidence>
<evidence type="ECO:0000256" key="3">
    <source>
        <dbReference type="ARBA" id="ARBA00022989"/>
    </source>
</evidence>
<feature type="transmembrane region" description="Helical" evidence="8">
    <location>
        <begin position="117"/>
        <end position="135"/>
    </location>
</feature>
<dbReference type="InterPro" id="IPR050125">
    <property type="entry name" value="GPCR_opsins"/>
</dbReference>
<feature type="transmembrane region" description="Helical" evidence="8">
    <location>
        <begin position="86"/>
        <end position="105"/>
    </location>
</feature>
<dbReference type="PRINTS" id="PR00237">
    <property type="entry name" value="GPCRRHODOPSN"/>
</dbReference>
<dbReference type="PANTHER" id="PTHR24240">
    <property type="entry name" value="OPSIN"/>
    <property type="match status" value="1"/>
</dbReference>
<dbReference type="GO" id="GO:0016020">
    <property type="term" value="C:membrane"/>
    <property type="evidence" value="ECO:0007669"/>
    <property type="project" value="UniProtKB-SubCell"/>
</dbReference>
<protein>
    <recommendedName>
        <fullName evidence="9">G-protein coupled receptors family 1 profile domain-containing protein</fullName>
    </recommendedName>
</protein>
<keyword evidence="3 8" id="KW-1133">Transmembrane helix</keyword>
<dbReference type="EMBL" id="CAJPWZ010003138">
    <property type="protein sequence ID" value="CAG2253014.1"/>
    <property type="molecule type" value="Genomic_DNA"/>
</dbReference>
<evidence type="ECO:0000256" key="1">
    <source>
        <dbReference type="ARBA" id="ARBA00004141"/>
    </source>
</evidence>
<evidence type="ECO:0000256" key="2">
    <source>
        <dbReference type="ARBA" id="ARBA00022692"/>
    </source>
</evidence>
<feature type="domain" description="G-protein coupled receptors family 1 profile" evidence="9">
    <location>
        <begin position="1"/>
        <end position="134"/>
    </location>
</feature>
<keyword evidence="5 8" id="KW-0472">Membrane</keyword>
<dbReference type="PROSITE" id="PS50262">
    <property type="entry name" value="G_PROTEIN_RECEP_F1_2"/>
    <property type="match status" value="1"/>
</dbReference>
<dbReference type="CDD" id="cd00637">
    <property type="entry name" value="7tm_classA_rhodopsin-like"/>
    <property type="match status" value="1"/>
</dbReference>
<evidence type="ECO:0000256" key="6">
    <source>
        <dbReference type="ARBA" id="ARBA00023170"/>
    </source>
</evidence>
<dbReference type="InterPro" id="IPR017452">
    <property type="entry name" value="GPCR_Rhodpsn_7TM"/>
</dbReference>
<keyword evidence="2 8" id="KW-0812">Transmembrane</keyword>
<organism evidence="10 11">
    <name type="scientific">Mytilus edulis</name>
    <name type="common">Blue mussel</name>
    <dbReference type="NCBI Taxonomy" id="6550"/>
    <lineage>
        <taxon>Eukaryota</taxon>
        <taxon>Metazoa</taxon>
        <taxon>Spiralia</taxon>
        <taxon>Lophotrochozoa</taxon>
        <taxon>Mollusca</taxon>
        <taxon>Bivalvia</taxon>
        <taxon>Autobranchia</taxon>
        <taxon>Pteriomorphia</taxon>
        <taxon>Mytilida</taxon>
        <taxon>Mytiloidea</taxon>
        <taxon>Mytilidae</taxon>
        <taxon>Mytilinae</taxon>
        <taxon>Mytilus</taxon>
    </lineage>
</organism>
<evidence type="ECO:0000256" key="8">
    <source>
        <dbReference type="SAM" id="Phobius"/>
    </source>
</evidence>
<keyword evidence="4" id="KW-0297">G-protein coupled receptor</keyword>
<dbReference type="GO" id="GO:0004930">
    <property type="term" value="F:G protein-coupled receptor activity"/>
    <property type="evidence" value="ECO:0007669"/>
    <property type="project" value="UniProtKB-KW"/>
</dbReference>
<sequence length="178" mass="20554">MVLLNNAGIGGHGFDDKSLECIWDRMATYSYTVVLSVCLVWVPLIVVGMSYLRLFYYVRNKRKQIVSRENVPNIDNRSLRLAKTIFIAYAIFSTCWMPFATLLVADSDDTFPHEVHLFITVFAHLHPSINWLIYYNTNGNFKAGFHKIFRICSRRYKAQHNGQVSQSGTTSTTRVTRY</sequence>
<keyword evidence="7" id="KW-0807">Transducer</keyword>
<dbReference type="Proteomes" id="UP000683360">
    <property type="component" value="Unassembled WGS sequence"/>
</dbReference>
<dbReference type="OrthoDB" id="6084511at2759"/>
<keyword evidence="6" id="KW-0675">Receptor</keyword>
<evidence type="ECO:0000256" key="7">
    <source>
        <dbReference type="ARBA" id="ARBA00023224"/>
    </source>
</evidence>
<dbReference type="Gene3D" id="1.20.1070.10">
    <property type="entry name" value="Rhodopsin 7-helix transmembrane proteins"/>
    <property type="match status" value="1"/>
</dbReference>